<dbReference type="Gene3D" id="3.40.50.300">
    <property type="entry name" value="P-loop containing nucleotide triphosphate hydrolases"/>
    <property type="match status" value="1"/>
</dbReference>
<dbReference type="RefSeq" id="WP_032899528.1">
    <property type="nucleotide sequence ID" value="NZ_CP088147.1"/>
</dbReference>
<dbReference type="GO" id="GO:0005524">
    <property type="term" value="F:ATP binding"/>
    <property type="evidence" value="ECO:0007669"/>
    <property type="project" value="UniProtKB-KW"/>
</dbReference>
<dbReference type="PROSITE" id="PS50893">
    <property type="entry name" value="ABC_TRANSPORTER_2"/>
    <property type="match status" value="1"/>
</dbReference>
<dbReference type="InterPro" id="IPR052156">
    <property type="entry name" value="BCAA_Transport_ATP-bd_LivF"/>
</dbReference>
<dbReference type="Proteomes" id="UP001060070">
    <property type="component" value="Chromosome"/>
</dbReference>
<comment type="similarity">
    <text evidence="1">Belongs to the ABC transporter superfamily.</text>
</comment>
<keyword evidence="5" id="KW-0029">Amino-acid transport</keyword>
<dbReference type="PANTHER" id="PTHR43820">
    <property type="entry name" value="HIGH-AFFINITY BRANCHED-CHAIN AMINO ACID TRANSPORT ATP-BINDING PROTEIN LIVF"/>
    <property type="match status" value="1"/>
</dbReference>
<evidence type="ECO:0000313" key="8">
    <source>
        <dbReference type="Proteomes" id="UP001060070"/>
    </source>
</evidence>
<accession>A0AB38TJ78</accession>
<dbReference type="Pfam" id="PF00005">
    <property type="entry name" value="ABC_tran"/>
    <property type="match status" value="1"/>
</dbReference>
<dbReference type="SMART" id="SM00382">
    <property type="entry name" value="AAA"/>
    <property type="match status" value="1"/>
</dbReference>
<sequence length="230" mass="25418">MLEITDLDAYYGESHILQGVNLSVQTGEVVTLVGRNGAGKTTLLKSIIGDIPRRTGSIRFIGTEIIDLSPERICKMRVCFVPEDRGIFSTLNVYENLTIGRANGDTAWPLDRIYEYFPILKTRRSQKAASLSGGEKQMLAIARPLYMGASFLMLDEPTEGLAPVVVDAIGALIKDIKSTGLTILLVEQNLQFAAEVADRYYVIENGKIVREMTNHQMAEDQQSLLDHLGV</sequence>
<dbReference type="AlphaFoldDB" id="A0AB38TJ78"/>
<evidence type="ECO:0000256" key="1">
    <source>
        <dbReference type="ARBA" id="ARBA00005417"/>
    </source>
</evidence>
<dbReference type="EMBL" id="CP088147">
    <property type="protein sequence ID" value="UTU54847.1"/>
    <property type="molecule type" value="Genomic_DNA"/>
</dbReference>
<protein>
    <submittedName>
        <fullName evidence="7">ABC transporter ATP-binding protein</fullName>
    </submittedName>
</protein>
<evidence type="ECO:0000256" key="5">
    <source>
        <dbReference type="ARBA" id="ARBA00022970"/>
    </source>
</evidence>
<evidence type="ECO:0000256" key="3">
    <source>
        <dbReference type="ARBA" id="ARBA00022741"/>
    </source>
</evidence>
<dbReference type="InterPro" id="IPR003439">
    <property type="entry name" value="ABC_transporter-like_ATP-bd"/>
</dbReference>
<dbReference type="SUPFAM" id="SSF52540">
    <property type="entry name" value="P-loop containing nucleoside triphosphate hydrolases"/>
    <property type="match status" value="1"/>
</dbReference>
<organism evidence="7 8">
    <name type="scientific">Mesorhizobium ciceri</name>
    <dbReference type="NCBI Taxonomy" id="39645"/>
    <lineage>
        <taxon>Bacteria</taxon>
        <taxon>Pseudomonadati</taxon>
        <taxon>Pseudomonadota</taxon>
        <taxon>Alphaproteobacteria</taxon>
        <taxon>Hyphomicrobiales</taxon>
        <taxon>Phyllobacteriaceae</taxon>
        <taxon>Mesorhizobium</taxon>
    </lineage>
</organism>
<proteinExistence type="inferred from homology"/>
<evidence type="ECO:0000256" key="4">
    <source>
        <dbReference type="ARBA" id="ARBA00022840"/>
    </source>
</evidence>
<reference evidence="7 8" key="1">
    <citation type="journal article" date="2022" name="Microbiol. Resour. Announc.">
        <title>Complete Genome Sequence of Mesorhizobium ciceri Strain R30, a Rhizobium Used as a Commercial Inoculant for Chickpea in Argentina.</title>
        <authorList>
            <person name="Foresto E."/>
            <person name="Revale S."/>
            <person name="Primo E."/>
            <person name="Nievas F."/>
            <person name="Carezzano E."/>
            <person name="Puente M."/>
            <person name="Alzari P."/>
            <person name="Mart M."/>
            <person name="Ben-Assaya M."/>
            <person name="Mornico D."/>
            <person name="Santoro M."/>
            <person name="Mart F."/>
            <person name="Giordano W."/>
            <person name="Bogino P."/>
        </authorList>
    </citation>
    <scope>NUCLEOTIDE SEQUENCE [LARGE SCALE GENOMIC DNA]</scope>
    <source>
        <strain evidence="7 8">R30</strain>
    </source>
</reference>
<keyword evidence="3" id="KW-0547">Nucleotide-binding</keyword>
<evidence type="ECO:0000256" key="2">
    <source>
        <dbReference type="ARBA" id="ARBA00022448"/>
    </source>
</evidence>
<dbReference type="GO" id="GO:0016887">
    <property type="term" value="F:ATP hydrolysis activity"/>
    <property type="evidence" value="ECO:0007669"/>
    <property type="project" value="InterPro"/>
</dbReference>
<dbReference type="InterPro" id="IPR003593">
    <property type="entry name" value="AAA+_ATPase"/>
</dbReference>
<dbReference type="GO" id="GO:0015658">
    <property type="term" value="F:branched-chain amino acid transmembrane transporter activity"/>
    <property type="evidence" value="ECO:0007669"/>
    <property type="project" value="TreeGrafter"/>
</dbReference>
<keyword evidence="2" id="KW-0813">Transport</keyword>
<keyword evidence="4 7" id="KW-0067">ATP-binding</keyword>
<dbReference type="CDD" id="cd03224">
    <property type="entry name" value="ABC_TM1139_LivF_branched"/>
    <property type="match status" value="1"/>
</dbReference>
<evidence type="ECO:0000313" key="7">
    <source>
        <dbReference type="EMBL" id="UTU54847.1"/>
    </source>
</evidence>
<dbReference type="GO" id="GO:0015807">
    <property type="term" value="P:L-amino acid transport"/>
    <property type="evidence" value="ECO:0007669"/>
    <property type="project" value="TreeGrafter"/>
</dbReference>
<feature type="domain" description="ABC transporter" evidence="6">
    <location>
        <begin position="2"/>
        <end position="230"/>
    </location>
</feature>
<name>A0AB38TJ78_9HYPH</name>
<dbReference type="PANTHER" id="PTHR43820:SF4">
    <property type="entry name" value="HIGH-AFFINITY BRANCHED-CHAIN AMINO ACID TRANSPORT ATP-BINDING PROTEIN LIVF"/>
    <property type="match status" value="1"/>
</dbReference>
<evidence type="ECO:0000259" key="6">
    <source>
        <dbReference type="PROSITE" id="PS50893"/>
    </source>
</evidence>
<keyword evidence="8" id="KW-1185">Reference proteome</keyword>
<dbReference type="InterPro" id="IPR027417">
    <property type="entry name" value="P-loop_NTPase"/>
</dbReference>
<gene>
    <name evidence="7" type="ORF">LRP29_14145</name>
</gene>